<dbReference type="InterPro" id="IPR000620">
    <property type="entry name" value="EamA_dom"/>
</dbReference>
<evidence type="ECO:0000256" key="4">
    <source>
        <dbReference type="ARBA" id="ARBA00023136"/>
    </source>
</evidence>
<protein>
    <submittedName>
        <fullName evidence="7">EamA family transporter</fullName>
    </submittedName>
</protein>
<name>A0AAV3URI6_9EURY</name>
<gene>
    <name evidence="7" type="ORF">GCM10025751_58170</name>
</gene>
<comment type="caution">
    <text evidence="7">The sequence shown here is derived from an EMBL/GenBank/DDBJ whole genome shotgun (WGS) entry which is preliminary data.</text>
</comment>
<proteinExistence type="predicted"/>
<keyword evidence="3 5" id="KW-1133">Transmembrane helix</keyword>
<feature type="domain" description="EamA" evidence="6">
    <location>
        <begin position="7"/>
        <end position="140"/>
    </location>
</feature>
<dbReference type="GeneID" id="68617431"/>
<dbReference type="Proteomes" id="UP001501729">
    <property type="component" value="Unassembled WGS sequence"/>
</dbReference>
<dbReference type="SUPFAM" id="SSF103481">
    <property type="entry name" value="Multidrug resistance efflux transporter EmrE"/>
    <property type="match status" value="2"/>
</dbReference>
<dbReference type="Pfam" id="PF00892">
    <property type="entry name" value="EamA"/>
    <property type="match status" value="2"/>
</dbReference>
<feature type="transmembrane region" description="Helical" evidence="5">
    <location>
        <begin position="248"/>
        <end position="267"/>
    </location>
</feature>
<keyword evidence="4 5" id="KW-0472">Membrane</keyword>
<feature type="domain" description="EamA" evidence="6">
    <location>
        <begin position="153"/>
        <end position="289"/>
    </location>
</feature>
<feature type="transmembrane region" description="Helical" evidence="5">
    <location>
        <begin position="153"/>
        <end position="172"/>
    </location>
</feature>
<evidence type="ECO:0000256" key="1">
    <source>
        <dbReference type="ARBA" id="ARBA00004141"/>
    </source>
</evidence>
<keyword evidence="2 5" id="KW-0812">Transmembrane</keyword>
<evidence type="ECO:0000313" key="8">
    <source>
        <dbReference type="Proteomes" id="UP001501729"/>
    </source>
</evidence>
<feature type="transmembrane region" description="Helical" evidence="5">
    <location>
        <begin position="123"/>
        <end position="141"/>
    </location>
</feature>
<feature type="transmembrane region" description="Helical" evidence="5">
    <location>
        <begin position="217"/>
        <end position="236"/>
    </location>
</feature>
<accession>A0AAV3URI6</accession>
<evidence type="ECO:0000256" key="2">
    <source>
        <dbReference type="ARBA" id="ARBA00022692"/>
    </source>
</evidence>
<sequence length="312" mass="33708">MKQSRVIVLFVFLVTVWGAGFVAVKAGLSTIPPVLYAVFRFGIGAVIMLGYTVFLTDYQYPVGRRDWLAVSANGLFMFTIYPIALFLGQQYVSGAIAAVVSALIPLLTPGLTLALLPSERLRARDLFGVTLGFVGAVLVVHPSPSNLFGARTYGLALLVLSALMFALGGIVVKRIQAPLPSETLVAWSMGIGVLPLIAVSAVRGERSIASIQWTGEAIFATLFLGVIVTGVGYFVYFELLDHLSPLEVNVGGYLMPVTAAITGWLWLDEIITLVTMVGFLVIFIGFYLMKADELKREIAKIRTADIEPVTDD</sequence>
<dbReference type="PANTHER" id="PTHR32322:SF2">
    <property type="entry name" value="EAMA DOMAIN-CONTAINING PROTEIN"/>
    <property type="match status" value="1"/>
</dbReference>
<dbReference type="EMBL" id="BAABKX010000030">
    <property type="protein sequence ID" value="GAA5066353.1"/>
    <property type="molecule type" value="Genomic_DNA"/>
</dbReference>
<evidence type="ECO:0000313" key="7">
    <source>
        <dbReference type="EMBL" id="GAA5066353.1"/>
    </source>
</evidence>
<feature type="transmembrane region" description="Helical" evidence="5">
    <location>
        <begin position="273"/>
        <end position="289"/>
    </location>
</feature>
<evidence type="ECO:0000256" key="5">
    <source>
        <dbReference type="SAM" id="Phobius"/>
    </source>
</evidence>
<evidence type="ECO:0000256" key="3">
    <source>
        <dbReference type="ARBA" id="ARBA00022989"/>
    </source>
</evidence>
<organism evidence="7 8">
    <name type="scientific">Haladaptatus pallidirubidus</name>
    <dbReference type="NCBI Taxonomy" id="1008152"/>
    <lineage>
        <taxon>Archaea</taxon>
        <taxon>Methanobacteriati</taxon>
        <taxon>Methanobacteriota</taxon>
        <taxon>Stenosarchaea group</taxon>
        <taxon>Halobacteria</taxon>
        <taxon>Halobacteriales</taxon>
        <taxon>Haladaptataceae</taxon>
        <taxon>Haladaptatus</taxon>
    </lineage>
</organism>
<dbReference type="AlphaFoldDB" id="A0AAV3URI6"/>
<feature type="transmembrane region" description="Helical" evidence="5">
    <location>
        <begin position="34"/>
        <end position="55"/>
    </location>
</feature>
<dbReference type="GO" id="GO:0016020">
    <property type="term" value="C:membrane"/>
    <property type="evidence" value="ECO:0007669"/>
    <property type="project" value="UniProtKB-SubCell"/>
</dbReference>
<evidence type="ECO:0000259" key="6">
    <source>
        <dbReference type="Pfam" id="PF00892"/>
    </source>
</evidence>
<dbReference type="InterPro" id="IPR037185">
    <property type="entry name" value="EmrE-like"/>
</dbReference>
<reference evidence="7 8" key="1">
    <citation type="journal article" date="2019" name="Int. J. Syst. Evol. Microbiol.">
        <title>The Global Catalogue of Microorganisms (GCM) 10K type strain sequencing project: providing services to taxonomists for standard genome sequencing and annotation.</title>
        <authorList>
            <consortium name="The Broad Institute Genomics Platform"/>
            <consortium name="The Broad Institute Genome Sequencing Center for Infectious Disease"/>
            <person name="Wu L."/>
            <person name="Ma J."/>
        </authorList>
    </citation>
    <scope>NUCLEOTIDE SEQUENCE [LARGE SCALE GENOMIC DNA]</scope>
    <source>
        <strain evidence="7 8">JCM 17504</strain>
    </source>
</reference>
<comment type="subcellular location">
    <subcellularLocation>
        <location evidence="1">Membrane</location>
        <topology evidence="1">Multi-pass membrane protein</topology>
    </subcellularLocation>
</comment>
<feature type="transmembrane region" description="Helical" evidence="5">
    <location>
        <begin position="94"/>
        <end position="116"/>
    </location>
</feature>
<feature type="transmembrane region" description="Helical" evidence="5">
    <location>
        <begin position="184"/>
        <end position="202"/>
    </location>
</feature>
<dbReference type="PANTHER" id="PTHR32322">
    <property type="entry name" value="INNER MEMBRANE TRANSPORTER"/>
    <property type="match status" value="1"/>
</dbReference>
<keyword evidence="8" id="KW-1185">Reference proteome</keyword>
<dbReference type="RefSeq" id="WP_227779261.1">
    <property type="nucleotide sequence ID" value="NZ_BAABKX010000030.1"/>
</dbReference>
<dbReference type="InterPro" id="IPR050638">
    <property type="entry name" value="AA-Vitamin_Transporters"/>
</dbReference>
<feature type="transmembrane region" description="Helical" evidence="5">
    <location>
        <begin position="67"/>
        <end position="88"/>
    </location>
</feature>